<dbReference type="PROSITE" id="PS51257">
    <property type="entry name" value="PROKAR_LIPOPROTEIN"/>
    <property type="match status" value="1"/>
</dbReference>
<evidence type="ECO:0000313" key="3">
    <source>
        <dbReference type="EMBL" id="ALI97982.1"/>
    </source>
</evidence>
<gene>
    <name evidence="3" type="ORF">DC20_02070</name>
</gene>
<feature type="compositionally biased region" description="Polar residues" evidence="1">
    <location>
        <begin position="81"/>
        <end position="94"/>
    </location>
</feature>
<dbReference type="EMBL" id="CP012643">
    <property type="protein sequence ID" value="ALI97982.1"/>
    <property type="molecule type" value="Genomic_DNA"/>
</dbReference>
<sequence>MKKLMMILAIAGMTSFVACDSQTGGNTSSAGTDAAQNSSNPNNNSSVVNPNPNDTTGATATELTQKRVGNSQTRGEENSSKSRTTQNQVLRDSI</sequence>
<accession>A0A0P0C4E8</accession>
<name>A0A0P0C4E8_9BACT</name>
<evidence type="ECO:0000313" key="4">
    <source>
        <dbReference type="Proteomes" id="UP000061382"/>
    </source>
</evidence>
<dbReference type="AlphaFoldDB" id="A0A0P0C4E8"/>
<dbReference type="Proteomes" id="UP000061382">
    <property type="component" value="Chromosome"/>
</dbReference>
<dbReference type="RefSeq" id="WP_062542306.1">
    <property type="nucleotide sequence ID" value="NZ_CP012643.1"/>
</dbReference>
<dbReference type="PATRIC" id="fig|512763.3.peg.467"/>
<feature type="region of interest" description="Disordered" evidence="1">
    <location>
        <begin position="20"/>
        <end position="94"/>
    </location>
</feature>
<dbReference type="KEGG" id="rti:DC20_02070"/>
<protein>
    <submittedName>
        <fullName evidence="3">Uncharacterized protein</fullName>
    </submittedName>
</protein>
<proteinExistence type="predicted"/>
<feature type="compositionally biased region" description="Polar residues" evidence="1">
    <location>
        <begin position="54"/>
        <end position="73"/>
    </location>
</feature>
<keyword evidence="4" id="KW-1185">Reference proteome</keyword>
<feature type="chain" id="PRO_5006042404" evidence="2">
    <location>
        <begin position="19"/>
        <end position="94"/>
    </location>
</feature>
<evidence type="ECO:0000256" key="2">
    <source>
        <dbReference type="SAM" id="SignalP"/>
    </source>
</evidence>
<evidence type="ECO:0000256" key="1">
    <source>
        <dbReference type="SAM" id="MobiDB-lite"/>
    </source>
</evidence>
<feature type="signal peptide" evidence="2">
    <location>
        <begin position="1"/>
        <end position="18"/>
    </location>
</feature>
<organism evidence="3 4">
    <name type="scientific">Rufibacter tibetensis</name>
    <dbReference type="NCBI Taxonomy" id="512763"/>
    <lineage>
        <taxon>Bacteria</taxon>
        <taxon>Pseudomonadati</taxon>
        <taxon>Bacteroidota</taxon>
        <taxon>Cytophagia</taxon>
        <taxon>Cytophagales</taxon>
        <taxon>Hymenobacteraceae</taxon>
        <taxon>Rufibacter</taxon>
    </lineage>
</organism>
<reference evidence="3 4" key="1">
    <citation type="submission" date="2015-08" db="EMBL/GenBank/DDBJ databases">
        <title>Complete genome sequence of Rufibacter tibetensis strain 1351t, a radiation-resistant bacterium from tibet plateau.</title>
        <authorList>
            <person name="Dai J."/>
        </authorList>
    </citation>
    <scope>NUCLEOTIDE SEQUENCE [LARGE SCALE GENOMIC DNA]</scope>
    <source>
        <strain evidence="3 4">1351</strain>
    </source>
</reference>
<keyword evidence="2" id="KW-0732">Signal</keyword>
<feature type="compositionally biased region" description="Low complexity" evidence="1">
    <location>
        <begin position="37"/>
        <end position="53"/>
    </location>
</feature>
<feature type="compositionally biased region" description="Polar residues" evidence="1">
    <location>
        <begin position="20"/>
        <end position="36"/>
    </location>
</feature>